<dbReference type="Pfam" id="PF01066">
    <property type="entry name" value="CDP-OH_P_transf"/>
    <property type="match status" value="1"/>
</dbReference>
<comment type="similarity">
    <text evidence="3">Belongs to the CDP-alcohol phosphatidyltransferase class-I family.</text>
</comment>
<evidence type="ECO:0000256" key="14">
    <source>
        <dbReference type="ARBA" id="ARBA00032361"/>
    </source>
</evidence>
<dbReference type="InterPro" id="IPR004533">
    <property type="entry name" value="CDP-diaglyc--ser_O-PTrfase"/>
</dbReference>
<keyword evidence="13" id="KW-1208">Phospholipid metabolism</keyword>
<reference evidence="16" key="1">
    <citation type="submission" date="2018-05" db="EMBL/GenBank/DDBJ databases">
        <authorList>
            <person name="Lanie J.A."/>
            <person name="Ng W.-L."/>
            <person name="Kazmierczak K.M."/>
            <person name="Andrzejewski T.M."/>
            <person name="Davidsen T.M."/>
            <person name="Wayne K.J."/>
            <person name="Tettelin H."/>
            <person name="Glass J.I."/>
            <person name="Rusch D."/>
            <person name="Podicherti R."/>
            <person name="Tsui H.-C.T."/>
            <person name="Winkler M.E."/>
        </authorList>
    </citation>
    <scope>NUCLEOTIDE SEQUENCE</scope>
</reference>
<evidence type="ECO:0000256" key="5">
    <source>
        <dbReference type="ARBA" id="ARBA00017171"/>
    </source>
</evidence>
<evidence type="ECO:0000256" key="8">
    <source>
        <dbReference type="ARBA" id="ARBA00022692"/>
    </source>
</evidence>
<dbReference type="EC" id="2.7.8.8" evidence="4"/>
<protein>
    <recommendedName>
        <fullName evidence="5">CDP-diacylglycerol--serine O-phosphatidyltransferase</fullName>
        <ecNumber evidence="4">2.7.8.8</ecNumber>
    </recommendedName>
    <alternativeName>
        <fullName evidence="14">Phosphatidylserine synthase</fullName>
    </alternativeName>
</protein>
<keyword evidence="11 15" id="KW-0472">Membrane</keyword>
<keyword evidence="8 15" id="KW-0812">Transmembrane</keyword>
<comment type="subcellular location">
    <subcellularLocation>
        <location evidence="2">Endomembrane system</location>
        <topology evidence="2">Multi-pass membrane protein</topology>
    </subcellularLocation>
</comment>
<accession>A0A381QN92</accession>
<dbReference type="InterPro" id="IPR050324">
    <property type="entry name" value="CDP-alcohol_PTase-I"/>
</dbReference>
<dbReference type="InterPro" id="IPR043130">
    <property type="entry name" value="CDP-OH_PTrfase_TM_dom"/>
</dbReference>
<evidence type="ECO:0000256" key="9">
    <source>
        <dbReference type="ARBA" id="ARBA00022989"/>
    </source>
</evidence>
<dbReference type="Gene3D" id="1.20.120.1760">
    <property type="match status" value="1"/>
</dbReference>
<dbReference type="GO" id="GO:0008654">
    <property type="term" value="P:phospholipid biosynthetic process"/>
    <property type="evidence" value="ECO:0007669"/>
    <property type="project" value="UniProtKB-KW"/>
</dbReference>
<dbReference type="NCBIfam" id="TIGR00473">
    <property type="entry name" value="pssA"/>
    <property type="match status" value="1"/>
</dbReference>
<dbReference type="InterPro" id="IPR048254">
    <property type="entry name" value="CDP_ALCOHOL_P_TRANSF_CS"/>
</dbReference>
<dbReference type="PROSITE" id="PS00379">
    <property type="entry name" value="CDP_ALCOHOL_P_TRANSF"/>
    <property type="match status" value="1"/>
</dbReference>
<feature type="non-terminal residue" evidence="16">
    <location>
        <position position="1"/>
    </location>
</feature>
<keyword evidence="12" id="KW-0594">Phospholipid biosynthesis</keyword>
<dbReference type="PANTHER" id="PTHR14269:SF61">
    <property type="entry name" value="CDP-DIACYLGLYCEROL--SERINE O-PHOSPHATIDYLTRANSFERASE"/>
    <property type="match status" value="1"/>
</dbReference>
<evidence type="ECO:0000256" key="1">
    <source>
        <dbReference type="ARBA" id="ARBA00000287"/>
    </source>
</evidence>
<dbReference type="PANTHER" id="PTHR14269">
    <property type="entry name" value="CDP-DIACYLGLYCEROL--GLYCEROL-3-PHOSPHATE 3-PHOSPHATIDYLTRANSFERASE-RELATED"/>
    <property type="match status" value="1"/>
</dbReference>
<sequence>VKPNRINKNRKRHIPNILTVLNMFLGFSAIGMLINGDPIKAGWLVLFAGVFDAVDGKIARLLGIPSRFGTEFDSFADTISFCVAPSVLIYTTYVQGLPPILGGLISFIPLLFGTIRLARFNVLQEKDPKPYFIGLTTPLNALFIFGYMLFCDKISGNTGDPRIAILLVVIMGLLMISPVRFSKIPLISFRKGRKNTYRLLGVFALLVSLIFLRGIVLFPLLSVYILWCVSAWVINPHEIVDSMSINNPSEREIL</sequence>
<feature type="transmembrane region" description="Helical" evidence="15">
    <location>
        <begin position="162"/>
        <end position="181"/>
    </location>
</feature>
<evidence type="ECO:0000256" key="6">
    <source>
        <dbReference type="ARBA" id="ARBA00022516"/>
    </source>
</evidence>
<name>A0A381QN92_9ZZZZ</name>
<feature type="transmembrane region" description="Helical" evidence="15">
    <location>
        <begin position="100"/>
        <end position="118"/>
    </location>
</feature>
<dbReference type="GO" id="GO:0012505">
    <property type="term" value="C:endomembrane system"/>
    <property type="evidence" value="ECO:0007669"/>
    <property type="project" value="UniProtKB-SubCell"/>
</dbReference>
<evidence type="ECO:0000256" key="3">
    <source>
        <dbReference type="ARBA" id="ARBA00010441"/>
    </source>
</evidence>
<evidence type="ECO:0000313" key="16">
    <source>
        <dbReference type="EMBL" id="SUZ80394.1"/>
    </source>
</evidence>
<dbReference type="GO" id="GO:0003882">
    <property type="term" value="F:CDP-diacylglycerol-serine O-phosphatidyltransferase activity"/>
    <property type="evidence" value="ECO:0007669"/>
    <property type="project" value="UniProtKB-EC"/>
</dbReference>
<organism evidence="16">
    <name type="scientific">marine metagenome</name>
    <dbReference type="NCBI Taxonomy" id="408172"/>
    <lineage>
        <taxon>unclassified sequences</taxon>
        <taxon>metagenomes</taxon>
        <taxon>ecological metagenomes</taxon>
    </lineage>
</organism>
<dbReference type="AlphaFoldDB" id="A0A381QN92"/>
<keyword evidence="7" id="KW-0808">Transferase</keyword>
<keyword evidence="6" id="KW-0444">Lipid biosynthesis</keyword>
<dbReference type="EMBL" id="UINC01001426">
    <property type="protein sequence ID" value="SUZ80394.1"/>
    <property type="molecule type" value="Genomic_DNA"/>
</dbReference>
<feature type="transmembrane region" description="Helical" evidence="15">
    <location>
        <begin position="14"/>
        <end position="35"/>
    </location>
</feature>
<gene>
    <name evidence="16" type="ORF">METZ01_LOCUS33248</name>
</gene>
<evidence type="ECO:0000256" key="2">
    <source>
        <dbReference type="ARBA" id="ARBA00004127"/>
    </source>
</evidence>
<evidence type="ECO:0000256" key="12">
    <source>
        <dbReference type="ARBA" id="ARBA00023209"/>
    </source>
</evidence>
<proteinExistence type="inferred from homology"/>
<evidence type="ECO:0000256" key="7">
    <source>
        <dbReference type="ARBA" id="ARBA00022679"/>
    </source>
</evidence>
<dbReference type="GO" id="GO:0016020">
    <property type="term" value="C:membrane"/>
    <property type="evidence" value="ECO:0007669"/>
    <property type="project" value="InterPro"/>
</dbReference>
<evidence type="ECO:0000256" key="4">
    <source>
        <dbReference type="ARBA" id="ARBA00013174"/>
    </source>
</evidence>
<evidence type="ECO:0000256" key="11">
    <source>
        <dbReference type="ARBA" id="ARBA00023136"/>
    </source>
</evidence>
<evidence type="ECO:0000256" key="10">
    <source>
        <dbReference type="ARBA" id="ARBA00023098"/>
    </source>
</evidence>
<evidence type="ECO:0000256" key="15">
    <source>
        <dbReference type="SAM" id="Phobius"/>
    </source>
</evidence>
<feature type="transmembrane region" description="Helical" evidence="15">
    <location>
        <begin position="130"/>
        <end position="150"/>
    </location>
</feature>
<keyword evidence="9 15" id="KW-1133">Transmembrane helix</keyword>
<evidence type="ECO:0000256" key="13">
    <source>
        <dbReference type="ARBA" id="ARBA00023264"/>
    </source>
</evidence>
<dbReference type="InterPro" id="IPR000462">
    <property type="entry name" value="CDP-OH_P_trans"/>
</dbReference>
<comment type="catalytic activity">
    <reaction evidence="1">
        <text>a CDP-1,2-diacyl-sn-glycerol + L-serine = a 1,2-diacyl-sn-glycero-3-phospho-L-serine + CMP + H(+)</text>
        <dbReference type="Rhea" id="RHEA:16913"/>
        <dbReference type="ChEBI" id="CHEBI:15378"/>
        <dbReference type="ChEBI" id="CHEBI:33384"/>
        <dbReference type="ChEBI" id="CHEBI:57262"/>
        <dbReference type="ChEBI" id="CHEBI:58332"/>
        <dbReference type="ChEBI" id="CHEBI:60377"/>
        <dbReference type="EC" id="2.7.8.8"/>
    </reaction>
</comment>
<feature type="transmembrane region" description="Helical" evidence="15">
    <location>
        <begin position="202"/>
        <end position="227"/>
    </location>
</feature>
<keyword evidence="10" id="KW-0443">Lipid metabolism</keyword>